<evidence type="ECO:0000259" key="3">
    <source>
        <dbReference type="SMART" id="SM00223"/>
    </source>
</evidence>
<gene>
    <name evidence="4" type="ORF">DAPPUDRAFT_241387</name>
</gene>
<dbReference type="InParanoid" id="E9GE55"/>
<proteinExistence type="predicted"/>
<reference evidence="4 5" key="1">
    <citation type="journal article" date="2011" name="Science">
        <title>The ecoresponsive genome of Daphnia pulex.</title>
        <authorList>
            <person name="Colbourne J.K."/>
            <person name="Pfrender M.E."/>
            <person name="Gilbert D."/>
            <person name="Thomas W.K."/>
            <person name="Tucker A."/>
            <person name="Oakley T.H."/>
            <person name="Tokishita S."/>
            <person name="Aerts A."/>
            <person name="Arnold G.J."/>
            <person name="Basu M.K."/>
            <person name="Bauer D.J."/>
            <person name="Caceres C.E."/>
            <person name="Carmel L."/>
            <person name="Casola C."/>
            <person name="Choi J.H."/>
            <person name="Detter J.C."/>
            <person name="Dong Q."/>
            <person name="Dusheyko S."/>
            <person name="Eads B.D."/>
            <person name="Frohlich T."/>
            <person name="Geiler-Samerotte K.A."/>
            <person name="Gerlach D."/>
            <person name="Hatcher P."/>
            <person name="Jogdeo S."/>
            <person name="Krijgsveld J."/>
            <person name="Kriventseva E.V."/>
            <person name="Kultz D."/>
            <person name="Laforsch C."/>
            <person name="Lindquist E."/>
            <person name="Lopez J."/>
            <person name="Manak J.R."/>
            <person name="Muller J."/>
            <person name="Pangilinan J."/>
            <person name="Patwardhan R.P."/>
            <person name="Pitluck S."/>
            <person name="Pritham E.J."/>
            <person name="Rechtsteiner A."/>
            <person name="Rho M."/>
            <person name="Rogozin I.B."/>
            <person name="Sakarya O."/>
            <person name="Salamov A."/>
            <person name="Schaack S."/>
            <person name="Shapiro H."/>
            <person name="Shiga Y."/>
            <person name="Skalitzky C."/>
            <person name="Smith Z."/>
            <person name="Souvorov A."/>
            <person name="Sung W."/>
            <person name="Tang Z."/>
            <person name="Tsuchiya D."/>
            <person name="Tu H."/>
            <person name="Vos H."/>
            <person name="Wang M."/>
            <person name="Wolf Y.I."/>
            <person name="Yamagata H."/>
            <person name="Yamada T."/>
            <person name="Ye Y."/>
            <person name="Shaw J.R."/>
            <person name="Andrews J."/>
            <person name="Crease T.J."/>
            <person name="Tang H."/>
            <person name="Lucas S.M."/>
            <person name="Robertson H.M."/>
            <person name="Bork P."/>
            <person name="Koonin E.V."/>
            <person name="Zdobnov E.M."/>
            <person name="Grigoriev I.V."/>
            <person name="Lynch M."/>
            <person name="Boore J.L."/>
        </authorList>
    </citation>
    <scope>NUCLEOTIDE SEQUENCE [LARGE SCALE GENOMIC DNA]</scope>
</reference>
<dbReference type="InterPro" id="IPR000177">
    <property type="entry name" value="Apple"/>
</dbReference>
<dbReference type="GO" id="GO:0005576">
    <property type="term" value="C:extracellular region"/>
    <property type="evidence" value="ECO:0007669"/>
    <property type="project" value="InterPro"/>
</dbReference>
<keyword evidence="5" id="KW-1185">Reference proteome</keyword>
<keyword evidence="2" id="KW-1015">Disulfide bond</keyword>
<evidence type="ECO:0000256" key="2">
    <source>
        <dbReference type="ARBA" id="ARBA00023157"/>
    </source>
</evidence>
<sequence length="227" mass="23920">MPKLNSTPSALWLTFNMFFLPNMQKYFIVVMVLVAAVASSDPIGTAGDSTGSKSPVNYRIDSSRFRRQDSPSTTSTVNVPVIDAAAIQSTSVTRVETSENGIETSAAAATPLTRLGGLPIPLPFSPHCIHNNNCAFIGLELYIIINILDPFTCGNILCAGDTQCTHFTHDPHSNGGTCTLHKAPGSTGGWSTPTPRNSGTTCGHIPKRSCGAGSLLSLCLGLDLTIL</sequence>
<name>E9GE55_DAPPU</name>
<keyword evidence="1" id="KW-0677">Repeat</keyword>
<evidence type="ECO:0000256" key="1">
    <source>
        <dbReference type="ARBA" id="ARBA00022737"/>
    </source>
</evidence>
<evidence type="ECO:0000313" key="4">
    <source>
        <dbReference type="EMBL" id="EFX82206.1"/>
    </source>
</evidence>
<feature type="domain" description="Apple" evidence="3">
    <location>
        <begin position="128"/>
        <end position="202"/>
    </location>
</feature>
<dbReference type="EMBL" id="GL732540">
    <property type="protein sequence ID" value="EFX82206.1"/>
    <property type="molecule type" value="Genomic_DNA"/>
</dbReference>
<dbReference type="PhylomeDB" id="E9GE55"/>
<dbReference type="Proteomes" id="UP000000305">
    <property type="component" value="Unassembled WGS sequence"/>
</dbReference>
<dbReference type="AlphaFoldDB" id="E9GE55"/>
<dbReference type="KEGG" id="dpx:DAPPUDRAFT_241387"/>
<organism evidence="4 5">
    <name type="scientific">Daphnia pulex</name>
    <name type="common">Water flea</name>
    <dbReference type="NCBI Taxonomy" id="6669"/>
    <lineage>
        <taxon>Eukaryota</taxon>
        <taxon>Metazoa</taxon>
        <taxon>Ecdysozoa</taxon>
        <taxon>Arthropoda</taxon>
        <taxon>Crustacea</taxon>
        <taxon>Branchiopoda</taxon>
        <taxon>Diplostraca</taxon>
        <taxon>Cladocera</taxon>
        <taxon>Anomopoda</taxon>
        <taxon>Daphniidae</taxon>
        <taxon>Daphnia</taxon>
    </lineage>
</organism>
<dbReference type="SMART" id="SM00223">
    <property type="entry name" value="APPLE"/>
    <property type="match status" value="1"/>
</dbReference>
<dbReference type="OrthoDB" id="6386022at2759"/>
<dbReference type="GO" id="GO:0006508">
    <property type="term" value="P:proteolysis"/>
    <property type="evidence" value="ECO:0007669"/>
    <property type="project" value="InterPro"/>
</dbReference>
<dbReference type="HOGENOM" id="CLU_1251777_0_0_1"/>
<accession>E9GE55</accession>
<evidence type="ECO:0000313" key="5">
    <source>
        <dbReference type="Proteomes" id="UP000000305"/>
    </source>
</evidence>
<protein>
    <recommendedName>
        <fullName evidence="3">Apple domain-containing protein</fullName>
    </recommendedName>
</protein>